<sequence>MDCGCGRAACAAVGRTFRAAAPFIGDPLAGSPSYQRALAARKAREVRRPAPASRPRRSQSPRLRELQRWSAPINIRAATQGLCIDGYRLDLSGMDTRECTTELYWRHRDGQLGRSREVIGRVDQLSEARWSRDYADLSLQARIRLDLATEQGRQQWDRHQRGENLAASISFLRNSPAEYMGGWVRDWQLRHVSLVEPGKQVDPRAITPRWAL</sequence>
<evidence type="ECO:0000256" key="1">
    <source>
        <dbReference type="SAM" id="MobiDB-lite"/>
    </source>
</evidence>
<feature type="region of interest" description="Disordered" evidence="1">
    <location>
        <begin position="42"/>
        <end position="64"/>
    </location>
</feature>
<proteinExistence type="predicted"/>
<comment type="caution">
    <text evidence="2">The sequence shown here is derived from an EMBL/GenBank/DDBJ whole genome shotgun (WGS) entry which is preliminary data.</text>
</comment>
<accession>A0ABQ4J5M9</accession>
<keyword evidence="3" id="KW-1185">Reference proteome</keyword>
<dbReference type="EMBL" id="BOPC01000009">
    <property type="protein sequence ID" value="GIJ25486.1"/>
    <property type="molecule type" value="Genomic_DNA"/>
</dbReference>
<gene>
    <name evidence="2" type="ORF">Vqi01_06480</name>
</gene>
<protein>
    <submittedName>
        <fullName evidence="2">Uncharacterized protein</fullName>
    </submittedName>
</protein>
<dbReference type="Proteomes" id="UP000653076">
    <property type="component" value="Unassembled WGS sequence"/>
</dbReference>
<evidence type="ECO:0000313" key="2">
    <source>
        <dbReference type="EMBL" id="GIJ25486.1"/>
    </source>
</evidence>
<reference evidence="2 3" key="1">
    <citation type="submission" date="2021-01" db="EMBL/GenBank/DDBJ databases">
        <title>Whole genome shotgun sequence of Verrucosispora qiuiae NBRC 106684.</title>
        <authorList>
            <person name="Komaki H."/>
            <person name="Tamura T."/>
        </authorList>
    </citation>
    <scope>NUCLEOTIDE SEQUENCE [LARGE SCALE GENOMIC DNA]</scope>
    <source>
        <strain evidence="2 3">NBRC 106684</strain>
    </source>
</reference>
<organism evidence="2 3">
    <name type="scientific">Micromonospora qiuiae</name>
    <dbReference type="NCBI Taxonomy" id="502268"/>
    <lineage>
        <taxon>Bacteria</taxon>
        <taxon>Bacillati</taxon>
        <taxon>Actinomycetota</taxon>
        <taxon>Actinomycetes</taxon>
        <taxon>Micromonosporales</taxon>
        <taxon>Micromonosporaceae</taxon>
        <taxon>Micromonospora</taxon>
    </lineage>
</organism>
<evidence type="ECO:0000313" key="3">
    <source>
        <dbReference type="Proteomes" id="UP000653076"/>
    </source>
</evidence>
<name>A0ABQ4J5M9_9ACTN</name>